<dbReference type="EMBL" id="AM406670">
    <property type="protein sequence ID" value="CAL92950.1"/>
    <property type="molecule type" value="Genomic_DNA"/>
</dbReference>
<dbReference type="HOGENOM" id="CLU_042894_0_0_4"/>
<keyword evidence="8" id="KW-1185">Reference proteome</keyword>
<dbReference type="Proteomes" id="UP000002588">
    <property type="component" value="Chromosome"/>
</dbReference>
<dbReference type="Pfam" id="PF12536">
    <property type="entry name" value="DUF3734"/>
    <property type="match status" value="1"/>
</dbReference>
<dbReference type="PANTHER" id="PTHR14226:SF57">
    <property type="entry name" value="BLR7027 PROTEIN"/>
    <property type="match status" value="1"/>
</dbReference>
<dbReference type="GO" id="GO:0016042">
    <property type="term" value="P:lipid catabolic process"/>
    <property type="evidence" value="ECO:0007669"/>
    <property type="project" value="UniProtKB-UniRule"/>
</dbReference>
<evidence type="ECO:0000256" key="3">
    <source>
        <dbReference type="ARBA" id="ARBA00023098"/>
    </source>
</evidence>
<evidence type="ECO:0000256" key="1">
    <source>
        <dbReference type="ARBA" id="ARBA00022801"/>
    </source>
</evidence>
<dbReference type="InterPro" id="IPR016035">
    <property type="entry name" value="Acyl_Trfase/lysoPLipase"/>
</dbReference>
<dbReference type="SUPFAM" id="SSF52151">
    <property type="entry name" value="FabD/lysophospholipase-like"/>
    <property type="match status" value="1"/>
</dbReference>
<feature type="short sequence motif" description="GXSXG" evidence="4">
    <location>
        <begin position="46"/>
        <end position="50"/>
    </location>
</feature>
<evidence type="ECO:0000256" key="4">
    <source>
        <dbReference type="PROSITE-ProRule" id="PRU01161"/>
    </source>
</evidence>
<keyword evidence="5" id="KW-1133">Transmembrane helix</keyword>
<feature type="transmembrane region" description="Helical" evidence="5">
    <location>
        <begin position="41"/>
        <end position="60"/>
    </location>
</feature>
<evidence type="ECO:0000313" key="7">
    <source>
        <dbReference type="EMBL" id="CAL92950.1"/>
    </source>
</evidence>
<keyword evidence="2 4" id="KW-0442">Lipid degradation</keyword>
<evidence type="ECO:0000256" key="5">
    <source>
        <dbReference type="SAM" id="Phobius"/>
    </source>
</evidence>
<dbReference type="OrthoDB" id="9770965at2"/>
<dbReference type="AlphaFoldDB" id="A1K295"/>
<protein>
    <submittedName>
        <fullName evidence="7">Esterase</fullName>
    </submittedName>
</protein>
<proteinExistence type="predicted"/>
<dbReference type="InterPro" id="IPR002641">
    <property type="entry name" value="PNPLA_dom"/>
</dbReference>
<feature type="active site" description="Proton acceptor" evidence="4">
    <location>
        <position position="207"/>
    </location>
</feature>
<evidence type="ECO:0000256" key="2">
    <source>
        <dbReference type="ARBA" id="ARBA00022963"/>
    </source>
</evidence>
<dbReference type="PROSITE" id="PS51635">
    <property type="entry name" value="PNPLA"/>
    <property type="match status" value="1"/>
</dbReference>
<feature type="domain" description="PNPLA" evidence="6">
    <location>
        <begin position="14"/>
        <end position="220"/>
    </location>
</feature>
<dbReference type="Pfam" id="PF01734">
    <property type="entry name" value="Patatin"/>
    <property type="match status" value="1"/>
</dbReference>
<accession>A1K295</accession>
<dbReference type="Gene3D" id="3.40.1090.10">
    <property type="entry name" value="Cytosolic phospholipase A2 catalytic domain"/>
    <property type="match status" value="2"/>
</dbReference>
<keyword evidence="1 4" id="KW-0378">Hydrolase</keyword>
<sequence>MEVMNHTEPLPVALILGGGLALGAYQAGVLAALETSREVRIVAVTGASIGAINGALLAGNRPAERVNRLRGFWDRVTTDLAPGWLEPAGRTGPFRHARNWVNTLGTHLAGARGLYRPRIFFDSGPSAVPSFYDSSLAAATLAQLVDFDVLNGGAVRYCAVATDVETAAAVPFDTAAGVRIGIPHLLASSALMPSFAPVAIDGRLYADGGLAANAPLELFLSSARVGPLPPLCILIDLFAPQSPPPRTLEAAMARGSDLKFAAQTRLRLEAIERERSLEAALALPAADAADEGPAGAAPGTELIYLSYRPLAHDAGSEKQYDFSRPTLADRWQRGEDDAAEVLRMVAAVAPAAGAQPGLRIHRCGAWVR</sequence>
<dbReference type="eggNOG" id="COG1752">
    <property type="taxonomic scope" value="Bacteria"/>
</dbReference>
<keyword evidence="5" id="KW-0472">Membrane</keyword>
<dbReference type="InterPro" id="IPR050301">
    <property type="entry name" value="NTE"/>
</dbReference>
<dbReference type="KEGG" id="azo:azo0333"/>
<feature type="short sequence motif" description="DGA/G" evidence="4">
    <location>
        <begin position="207"/>
        <end position="209"/>
    </location>
</feature>
<keyword evidence="3 4" id="KW-0443">Lipid metabolism</keyword>
<evidence type="ECO:0000313" key="8">
    <source>
        <dbReference type="Proteomes" id="UP000002588"/>
    </source>
</evidence>
<feature type="active site" description="Nucleophile" evidence="4">
    <location>
        <position position="48"/>
    </location>
</feature>
<dbReference type="InterPro" id="IPR021095">
    <property type="entry name" value="DUF3734"/>
</dbReference>
<dbReference type="STRING" id="62928.azo0333"/>
<organism evidence="7 8">
    <name type="scientific">Azoarcus sp. (strain BH72)</name>
    <dbReference type="NCBI Taxonomy" id="418699"/>
    <lineage>
        <taxon>Bacteria</taxon>
        <taxon>Pseudomonadati</taxon>
        <taxon>Pseudomonadota</taxon>
        <taxon>Betaproteobacteria</taxon>
        <taxon>Rhodocyclales</taxon>
        <taxon>Zoogloeaceae</taxon>
        <taxon>Azoarcus</taxon>
    </lineage>
</organism>
<name>A1K295_AZOSB</name>
<keyword evidence="5" id="KW-0812">Transmembrane</keyword>
<dbReference type="PANTHER" id="PTHR14226">
    <property type="entry name" value="NEUROPATHY TARGET ESTERASE/SWISS CHEESE D.MELANOGASTER"/>
    <property type="match status" value="1"/>
</dbReference>
<dbReference type="GO" id="GO:0016787">
    <property type="term" value="F:hydrolase activity"/>
    <property type="evidence" value="ECO:0007669"/>
    <property type="project" value="UniProtKB-UniRule"/>
</dbReference>
<reference evidence="7 8" key="1">
    <citation type="journal article" date="2006" name="Nat. Biotechnol.">
        <title>Complete genome of the mutualistic, N2-fixing grass endophyte Azoarcus sp. strain BH72.</title>
        <authorList>
            <person name="Krause A."/>
            <person name="Ramakumar A."/>
            <person name="Bartels D."/>
            <person name="Battistoni F."/>
            <person name="Bekel T."/>
            <person name="Boch J."/>
            <person name="Boehm M."/>
            <person name="Friedrich F."/>
            <person name="Hurek T."/>
            <person name="Krause L."/>
            <person name="Linke B."/>
            <person name="McHardy A.C."/>
            <person name="Sarkar A."/>
            <person name="Schneiker S."/>
            <person name="Syed A.A."/>
            <person name="Thauer R."/>
            <person name="Vorhoelter F.-J."/>
            <person name="Weidner S."/>
            <person name="Puehler A."/>
            <person name="Reinhold-Hurek B."/>
            <person name="Kaiser O."/>
            <person name="Goesmann A."/>
        </authorList>
    </citation>
    <scope>NUCLEOTIDE SEQUENCE [LARGE SCALE GENOMIC DNA]</scope>
    <source>
        <strain evidence="7 8">BH72</strain>
    </source>
</reference>
<gene>
    <name evidence="7" type="ordered locus">azo0333</name>
</gene>
<evidence type="ECO:0000259" key="6">
    <source>
        <dbReference type="PROSITE" id="PS51635"/>
    </source>
</evidence>
<comment type="caution">
    <text evidence="4">Lacks conserved residue(s) required for the propagation of feature annotation.</text>
</comment>